<accession>G4QFV9</accession>
<evidence type="ECO:0000313" key="5">
    <source>
        <dbReference type="Proteomes" id="UP000009282"/>
    </source>
</evidence>
<protein>
    <submittedName>
        <fullName evidence="4">Uncharacterized protein</fullName>
    </submittedName>
</protein>
<dbReference type="Pfam" id="PF13280">
    <property type="entry name" value="WYL"/>
    <property type="match status" value="1"/>
</dbReference>
<reference evidence="4 5" key="1">
    <citation type="journal article" date="2011" name="J. Bacteriol.">
        <title>Complete genome sequence of seawater bacterium Glaciecola nitratireducens FR1064T.</title>
        <authorList>
            <person name="Bian F."/>
            <person name="Qin Q.L."/>
            <person name="Xie B.B."/>
            <person name="Shu Y.L."/>
            <person name="Zhang X.Y."/>
            <person name="Yu Y."/>
            <person name="Chen B."/>
            <person name="Chen X.L."/>
            <person name="Zhou B.C."/>
            <person name="Zhang Y.Z."/>
        </authorList>
    </citation>
    <scope>NUCLEOTIDE SEQUENCE [LARGE SCALE GENOMIC DNA]</scope>
    <source>
        <strain evidence="5">JCM 12485 / KCTC 12276 / FR1064</strain>
    </source>
</reference>
<dbReference type="PROSITE" id="PS52050">
    <property type="entry name" value="WYL"/>
    <property type="match status" value="1"/>
</dbReference>
<organism evidence="4 5">
    <name type="scientific">Glaciecola nitratireducens (strain JCM 12485 / KCTC 12276 / FR1064)</name>
    <dbReference type="NCBI Taxonomy" id="1085623"/>
    <lineage>
        <taxon>Bacteria</taxon>
        <taxon>Pseudomonadati</taxon>
        <taxon>Pseudomonadota</taxon>
        <taxon>Gammaproteobacteria</taxon>
        <taxon>Alteromonadales</taxon>
        <taxon>Alteromonadaceae</taxon>
        <taxon>Brumicola</taxon>
    </lineage>
</organism>
<dbReference type="KEGG" id="gni:GNIT_0912"/>
<dbReference type="EMBL" id="CP003060">
    <property type="protein sequence ID" value="AEP29050.1"/>
    <property type="molecule type" value="Genomic_DNA"/>
</dbReference>
<evidence type="ECO:0000259" key="1">
    <source>
        <dbReference type="Pfam" id="PF13280"/>
    </source>
</evidence>
<name>G4QFV9_GLANF</name>
<evidence type="ECO:0000313" key="4">
    <source>
        <dbReference type="EMBL" id="AEP29050.1"/>
    </source>
</evidence>
<dbReference type="Proteomes" id="UP000009282">
    <property type="component" value="Chromosome"/>
</dbReference>
<sequence>MNTTEIINEMPHAQRERLAFIDFCLQFFGHITRNDLVSRFQTGLAACTRDFAAYRELASTNLVLDHSTKQYYRTASFVPLFKYQPDIILQSLSRGFGNGISHSTQPSEQCFDAVQLIHPDSSIIAALMRGIHNQALCEVGYVSVSSGESVRQFIPHALINNGHRWHVRGYDCKNQGFRDFVCTRFTHITATDEEILPHQLAAADVQFNQIINLVIVPHPSITNPLAIEMDFAMQDGKKVMTTRAALAAYILRQWQVDCSEGHRIRGQGCQLALENIDILQRIENPTLAPGYSI</sequence>
<dbReference type="PIRSF" id="PIRSF015558">
    <property type="entry name" value="Txn_reg_DeoR_prd"/>
    <property type="match status" value="1"/>
</dbReference>
<keyword evidence="5" id="KW-1185">Reference proteome</keyword>
<dbReference type="Pfam" id="PF26107">
    <property type="entry name" value="BrxR_CTD"/>
    <property type="match status" value="1"/>
</dbReference>
<feature type="domain" description="WYL" evidence="1">
    <location>
        <begin position="123"/>
        <end position="189"/>
    </location>
</feature>
<dbReference type="eggNOG" id="COG2378">
    <property type="taxonomic scope" value="Bacteria"/>
</dbReference>
<dbReference type="STRING" id="1085623.GNIT_0912"/>
<dbReference type="InterPro" id="IPR059019">
    <property type="entry name" value="WHD_CapW"/>
</dbReference>
<proteinExistence type="predicted"/>
<feature type="domain" description="DNA-binding transcriptional repressor CapW C-terminal dimerisation" evidence="2">
    <location>
        <begin position="211"/>
        <end position="277"/>
    </location>
</feature>
<gene>
    <name evidence="4" type="ordered locus">GNIT_0912</name>
</gene>
<evidence type="ECO:0000259" key="2">
    <source>
        <dbReference type="Pfam" id="PF26107"/>
    </source>
</evidence>
<dbReference type="HOGENOM" id="CLU_054168_0_1_6"/>
<dbReference type="AlphaFoldDB" id="G4QFV9"/>
<dbReference type="InterPro" id="IPR026881">
    <property type="entry name" value="WYL_dom"/>
</dbReference>
<feature type="domain" description="DNA-binding transcriptional repressor CapW winged helix-turn-helix" evidence="3">
    <location>
        <begin position="14"/>
        <end position="82"/>
    </location>
</feature>
<dbReference type="RefSeq" id="WP_014107925.1">
    <property type="nucleotide sequence ID" value="NC_016041.1"/>
</dbReference>
<dbReference type="Pfam" id="PF26109">
    <property type="entry name" value="WHD_BrxR"/>
    <property type="match status" value="1"/>
</dbReference>
<dbReference type="InterPro" id="IPR059020">
    <property type="entry name" value="CapW_CTD"/>
</dbReference>
<dbReference type="InterPro" id="IPR016634">
    <property type="entry name" value="CapW-like"/>
</dbReference>
<evidence type="ECO:0000259" key="3">
    <source>
        <dbReference type="Pfam" id="PF26109"/>
    </source>
</evidence>